<dbReference type="OrthoDB" id="2445244at2759"/>
<name>A0A9N9NK83_9GLOM</name>
<comment type="caution">
    <text evidence="1">The sequence shown here is derived from an EMBL/GenBank/DDBJ whole genome shotgun (WGS) entry which is preliminary data.</text>
</comment>
<proteinExistence type="predicted"/>
<reference evidence="1" key="1">
    <citation type="submission" date="2021-06" db="EMBL/GenBank/DDBJ databases">
        <authorList>
            <person name="Kallberg Y."/>
            <person name="Tangrot J."/>
            <person name="Rosling A."/>
        </authorList>
    </citation>
    <scope>NUCLEOTIDE SEQUENCE</scope>
    <source>
        <strain evidence="1">FL966</strain>
    </source>
</reference>
<dbReference type="EMBL" id="CAJVQA010015476">
    <property type="protein sequence ID" value="CAG8737371.1"/>
    <property type="molecule type" value="Genomic_DNA"/>
</dbReference>
<keyword evidence="2" id="KW-1185">Reference proteome</keyword>
<sequence>LKTHSIFISNALNATPVWKQIAIIFKGIIRFEERLNFMATSITNSNDGSHISIYLPSENSAHYVNHKNFHSINLLAVVDYKRHFTYLHARKAGDLYSLKDDELDNSANSDNESVLVINETREETVSIQKKTGIKASETKGLDAKNLGIKGLEANILEANVLAIE</sequence>
<dbReference type="Proteomes" id="UP000789759">
    <property type="component" value="Unassembled WGS sequence"/>
</dbReference>
<gene>
    <name evidence="1" type="ORF">CPELLU_LOCUS13883</name>
</gene>
<dbReference type="AlphaFoldDB" id="A0A9N9NK83"/>
<evidence type="ECO:0000313" key="2">
    <source>
        <dbReference type="Proteomes" id="UP000789759"/>
    </source>
</evidence>
<organism evidence="1 2">
    <name type="scientific">Cetraspora pellucida</name>
    <dbReference type="NCBI Taxonomy" id="1433469"/>
    <lineage>
        <taxon>Eukaryota</taxon>
        <taxon>Fungi</taxon>
        <taxon>Fungi incertae sedis</taxon>
        <taxon>Mucoromycota</taxon>
        <taxon>Glomeromycotina</taxon>
        <taxon>Glomeromycetes</taxon>
        <taxon>Diversisporales</taxon>
        <taxon>Gigasporaceae</taxon>
        <taxon>Cetraspora</taxon>
    </lineage>
</organism>
<evidence type="ECO:0000313" key="1">
    <source>
        <dbReference type="EMBL" id="CAG8737371.1"/>
    </source>
</evidence>
<accession>A0A9N9NK83</accession>
<feature type="non-terminal residue" evidence="1">
    <location>
        <position position="1"/>
    </location>
</feature>
<protein>
    <submittedName>
        <fullName evidence="1">6968_t:CDS:1</fullName>
    </submittedName>
</protein>